<name>A0ACD1H6L2_9EURO</name>
<sequence length="153" mass="17323">MPPLFIVLFDDGDHADLFDIDDDDLEDINNESLLIPDTDPDADLDADLETDLETESAMLPNSLIPSPLIDYHCFTKKQALDYIDESTAQYGYALATKSSKRDANTMEISVHYPRRDFGGTFRESIDESARKQEKIQQDLSTAHFKRGSLGYRI</sequence>
<keyword evidence="2" id="KW-1185">Reference proteome</keyword>
<organism evidence="1 2">
    <name type="scientific">Aspergillus aculeatinus CBS 121060</name>
    <dbReference type="NCBI Taxonomy" id="1448322"/>
    <lineage>
        <taxon>Eukaryota</taxon>
        <taxon>Fungi</taxon>
        <taxon>Dikarya</taxon>
        <taxon>Ascomycota</taxon>
        <taxon>Pezizomycotina</taxon>
        <taxon>Eurotiomycetes</taxon>
        <taxon>Eurotiomycetidae</taxon>
        <taxon>Eurotiales</taxon>
        <taxon>Aspergillaceae</taxon>
        <taxon>Aspergillus</taxon>
        <taxon>Aspergillus subgen. Circumdati</taxon>
    </lineage>
</organism>
<accession>A0ACD1H6L2</accession>
<gene>
    <name evidence="1" type="ORF">BO66DRAFT_392415</name>
</gene>
<proteinExistence type="predicted"/>
<protein>
    <submittedName>
        <fullName evidence="1">Uncharacterized protein</fullName>
    </submittedName>
</protein>
<evidence type="ECO:0000313" key="1">
    <source>
        <dbReference type="EMBL" id="RAH69439.1"/>
    </source>
</evidence>
<dbReference type="Proteomes" id="UP000249661">
    <property type="component" value="Unassembled WGS sequence"/>
</dbReference>
<dbReference type="EMBL" id="KZ824960">
    <property type="protein sequence ID" value="RAH69439.1"/>
    <property type="molecule type" value="Genomic_DNA"/>
</dbReference>
<evidence type="ECO:0000313" key="2">
    <source>
        <dbReference type="Proteomes" id="UP000249661"/>
    </source>
</evidence>
<reference evidence="1" key="1">
    <citation type="submission" date="2018-02" db="EMBL/GenBank/DDBJ databases">
        <title>The genomes of Aspergillus section Nigri reveals drivers in fungal speciation.</title>
        <authorList>
            <consortium name="DOE Joint Genome Institute"/>
            <person name="Vesth T.C."/>
            <person name="Nybo J."/>
            <person name="Theobald S."/>
            <person name="Brandl J."/>
            <person name="Frisvad J.C."/>
            <person name="Nielsen K.F."/>
            <person name="Lyhne E.K."/>
            <person name="Kogle M.E."/>
            <person name="Kuo A."/>
            <person name="Riley R."/>
            <person name="Clum A."/>
            <person name="Nolan M."/>
            <person name="Lipzen A."/>
            <person name="Salamov A."/>
            <person name="Henrissat B."/>
            <person name="Wiebenga A."/>
            <person name="De vries R.P."/>
            <person name="Grigoriev I.V."/>
            <person name="Mortensen U.H."/>
            <person name="Andersen M.R."/>
            <person name="Baker S.E."/>
        </authorList>
    </citation>
    <scope>NUCLEOTIDE SEQUENCE</scope>
    <source>
        <strain evidence="1">CBS 121060</strain>
    </source>
</reference>